<dbReference type="PANTHER" id="PTHR34385">
    <property type="entry name" value="D-ALANYL-D-ALANINE CARBOXYPEPTIDASE"/>
    <property type="match status" value="1"/>
</dbReference>
<reference evidence="3" key="1">
    <citation type="submission" date="2020-01" db="EMBL/GenBank/DDBJ databases">
        <authorList>
            <person name="Meier V. D."/>
            <person name="Meier V D."/>
        </authorList>
    </citation>
    <scope>NUCLEOTIDE SEQUENCE</scope>
    <source>
        <strain evidence="3">HLG_WM_MAG_10</strain>
    </source>
</reference>
<dbReference type="GO" id="GO:0006508">
    <property type="term" value="P:proteolysis"/>
    <property type="evidence" value="ECO:0007669"/>
    <property type="project" value="InterPro"/>
</dbReference>
<dbReference type="InterPro" id="IPR003709">
    <property type="entry name" value="VanY-like_core_dom"/>
</dbReference>
<feature type="chain" id="PRO_5028319579" description="D-alanyl-D-alanine carboxypeptidase-like core domain-containing protein" evidence="1">
    <location>
        <begin position="22"/>
        <end position="219"/>
    </location>
</feature>
<dbReference type="EMBL" id="CACVAQ010000424">
    <property type="protein sequence ID" value="CAA6828205.1"/>
    <property type="molecule type" value="Genomic_DNA"/>
</dbReference>
<gene>
    <name evidence="3" type="ORF">HELGO_WM22385</name>
</gene>
<name>A0A6S6U0S6_9BACT</name>
<dbReference type="AlphaFoldDB" id="A0A6S6U0S6"/>
<proteinExistence type="predicted"/>
<accession>A0A6S6U0S6</accession>
<keyword evidence="1" id="KW-0732">Signal</keyword>
<dbReference type="Pfam" id="PF02557">
    <property type="entry name" value="VanY"/>
    <property type="match status" value="1"/>
</dbReference>
<sequence length="219" mass="26189">MQRIYYLLLGVFMSTLIQAQACEKAWMHYERRLELSKRTAEEFGVEVPVEKIQIDFLGAPVGIPFNYTTKQYSPYHDHQRMEQDGDLILHYEANRSLEEMRGLAQQVGIELNLNNTYRSYSEQKHLHDKLGGHQAEKPGYSEHHLCTAIDLKNVNHKKFRWLLQNAFDFGWVPSYYFRERSKIKKEPWHWRYVGKLAAAKFRCAWEPEIDRRIWKLKLK</sequence>
<dbReference type="SUPFAM" id="SSF55166">
    <property type="entry name" value="Hedgehog/DD-peptidase"/>
    <property type="match status" value="1"/>
</dbReference>
<evidence type="ECO:0000313" key="3">
    <source>
        <dbReference type="EMBL" id="CAA6828205.1"/>
    </source>
</evidence>
<dbReference type="InterPro" id="IPR052179">
    <property type="entry name" value="DD-CPase-like"/>
</dbReference>
<dbReference type="GO" id="GO:0008233">
    <property type="term" value="F:peptidase activity"/>
    <property type="evidence" value="ECO:0007669"/>
    <property type="project" value="InterPro"/>
</dbReference>
<dbReference type="PANTHER" id="PTHR34385:SF1">
    <property type="entry name" value="PEPTIDOGLYCAN L-ALANYL-D-GLUTAMATE ENDOPEPTIDASE CWLK"/>
    <property type="match status" value="1"/>
</dbReference>
<evidence type="ECO:0000256" key="1">
    <source>
        <dbReference type="SAM" id="SignalP"/>
    </source>
</evidence>
<dbReference type="InterPro" id="IPR009045">
    <property type="entry name" value="Zn_M74/Hedgehog-like"/>
</dbReference>
<protein>
    <recommendedName>
        <fullName evidence="2">D-alanyl-D-alanine carboxypeptidase-like core domain-containing protein</fullName>
    </recommendedName>
</protein>
<dbReference type="Gene3D" id="3.30.1380.10">
    <property type="match status" value="1"/>
</dbReference>
<feature type="domain" description="D-alanyl-D-alanine carboxypeptidase-like core" evidence="2">
    <location>
        <begin position="89"/>
        <end position="195"/>
    </location>
</feature>
<feature type="signal peptide" evidence="1">
    <location>
        <begin position="1"/>
        <end position="21"/>
    </location>
</feature>
<organism evidence="3">
    <name type="scientific">uncultured Aureispira sp</name>
    <dbReference type="NCBI Taxonomy" id="1331704"/>
    <lineage>
        <taxon>Bacteria</taxon>
        <taxon>Pseudomonadati</taxon>
        <taxon>Bacteroidota</taxon>
        <taxon>Saprospiria</taxon>
        <taxon>Saprospirales</taxon>
        <taxon>Saprospiraceae</taxon>
        <taxon>Aureispira</taxon>
        <taxon>environmental samples</taxon>
    </lineage>
</organism>
<evidence type="ECO:0000259" key="2">
    <source>
        <dbReference type="Pfam" id="PF02557"/>
    </source>
</evidence>